<dbReference type="AlphaFoldDB" id="A0AAD1Q0N1"/>
<accession>A0AAD1Q0N1</accession>
<evidence type="ECO:0000313" key="2">
    <source>
        <dbReference type="Proteomes" id="UP001153761"/>
    </source>
</evidence>
<dbReference type="Proteomes" id="UP001153761">
    <property type="component" value="Chromosome"/>
</dbReference>
<name>A0AAD1Q0N1_PLAAG</name>
<protein>
    <submittedName>
        <fullName evidence="1">Uncharacterized protein</fullName>
    </submittedName>
</protein>
<evidence type="ECO:0000313" key="1">
    <source>
        <dbReference type="EMBL" id="CAD5912503.1"/>
    </source>
</evidence>
<gene>
    <name evidence="1" type="ORF">PANO66_00142</name>
</gene>
<reference evidence="1" key="1">
    <citation type="submission" date="2020-09" db="EMBL/GenBank/DDBJ databases">
        <authorList>
            <person name="Blom J."/>
        </authorList>
    </citation>
    <scope>NUCLEOTIDE SEQUENCE</scope>
    <source>
        <strain evidence="1">No.66</strain>
    </source>
</reference>
<proteinExistence type="predicted"/>
<organism evidence="1 2">
    <name type="scientific">Planktothrix agardhii</name>
    <name type="common">Oscillatoria agardhii</name>
    <dbReference type="NCBI Taxonomy" id="1160"/>
    <lineage>
        <taxon>Bacteria</taxon>
        <taxon>Bacillati</taxon>
        <taxon>Cyanobacteriota</taxon>
        <taxon>Cyanophyceae</taxon>
        <taxon>Oscillatoriophycideae</taxon>
        <taxon>Oscillatoriales</taxon>
        <taxon>Microcoleaceae</taxon>
        <taxon>Planktothrix</taxon>
    </lineage>
</organism>
<dbReference type="EMBL" id="LR882963">
    <property type="protein sequence ID" value="CAD5912503.1"/>
    <property type="molecule type" value="Genomic_DNA"/>
</dbReference>
<sequence>MILSDSIHHANISPISIYSPKRGGSLKTVSRVSVAS</sequence>